<gene>
    <name evidence="1" type="ORF">PDIGIT_LOCUS629</name>
</gene>
<sequence>MEEAIQSVRIALLTEQMAVQRKLELEQEEENVYKAISILQNRLHKIHQTRSRIPESHVMTGTLKQAAAAHSRQLYYEWSRNYHWKLPRELRDSIYRYVTADKRTYVHKYSISFNAWGVRNQESYTDYIQGRFEAWFRKPKIDLLLDTSKGNRQVIQELTEAHIQRIRFRLEGNARSDDKKIGCEELIPALFSVKPFGINVDLFANMQQLIIEFDVHYDAGSSVLNKECLHLLQNLRCKTAITIYITRFGMTNAPQDAFLILDHLSDWYFYMKGLGFEIRIKMPLNRRGAMYEGDETVELHRFLGDDIGYYESWKATWPKQQQKSKTAKIFFEQLLKLQREMGPTLGTGKVVL</sequence>
<reference evidence="1" key="1">
    <citation type="submission" date="2023-01" db="EMBL/GenBank/DDBJ databases">
        <authorList>
            <person name="Van Ghelder C."/>
            <person name="Rancurel C."/>
        </authorList>
    </citation>
    <scope>NUCLEOTIDE SEQUENCE</scope>
    <source>
        <strain evidence="1">CNCM I-4278</strain>
    </source>
</reference>
<dbReference type="AlphaFoldDB" id="A0A9W4XJN6"/>
<proteinExistence type="predicted"/>
<protein>
    <submittedName>
        <fullName evidence="1">Uncharacterized protein</fullName>
    </submittedName>
</protein>
<dbReference type="OrthoDB" id="10531810at2759"/>
<keyword evidence="2" id="KW-1185">Reference proteome</keyword>
<dbReference type="EMBL" id="CAOQHR010000001">
    <property type="protein sequence ID" value="CAI6242105.1"/>
    <property type="molecule type" value="Genomic_DNA"/>
</dbReference>
<name>A0A9W4XJN6_9PLEO</name>
<dbReference type="Proteomes" id="UP001152607">
    <property type="component" value="Unassembled WGS sequence"/>
</dbReference>
<accession>A0A9W4XJN6</accession>
<organism evidence="1 2">
    <name type="scientific">Periconia digitata</name>
    <dbReference type="NCBI Taxonomy" id="1303443"/>
    <lineage>
        <taxon>Eukaryota</taxon>
        <taxon>Fungi</taxon>
        <taxon>Dikarya</taxon>
        <taxon>Ascomycota</taxon>
        <taxon>Pezizomycotina</taxon>
        <taxon>Dothideomycetes</taxon>
        <taxon>Pleosporomycetidae</taxon>
        <taxon>Pleosporales</taxon>
        <taxon>Massarineae</taxon>
        <taxon>Periconiaceae</taxon>
        <taxon>Periconia</taxon>
    </lineage>
</organism>
<comment type="caution">
    <text evidence="1">The sequence shown here is derived from an EMBL/GenBank/DDBJ whole genome shotgun (WGS) entry which is preliminary data.</text>
</comment>
<evidence type="ECO:0000313" key="1">
    <source>
        <dbReference type="EMBL" id="CAI6242105.1"/>
    </source>
</evidence>
<evidence type="ECO:0000313" key="2">
    <source>
        <dbReference type="Proteomes" id="UP001152607"/>
    </source>
</evidence>